<comment type="subcellular location">
    <subcellularLocation>
        <location evidence="1">Membrane</location>
        <topology evidence="1">Single-pass type I membrane protein</topology>
    </subcellularLocation>
</comment>
<evidence type="ECO:0000256" key="8">
    <source>
        <dbReference type="ARBA" id="ARBA00022989"/>
    </source>
</evidence>
<keyword evidence="5" id="KW-0677">Repeat</keyword>
<evidence type="ECO:0000259" key="15">
    <source>
        <dbReference type="PROSITE" id="PS50011"/>
    </source>
</evidence>
<dbReference type="Gene3D" id="3.30.200.20">
    <property type="entry name" value="Phosphorylase Kinase, domain 1"/>
    <property type="match status" value="1"/>
</dbReference>
<dbReference type="SUPFAM" id="SSF52058">
    <property type="entry name" value="L domain-like"/>
    <property type="match status" value="1"/>
</dbReference>
<dbReference type="GO" id="GO:0006952">
    <property type="term" value="P:defense response"/>
    <property type="evidence" value="ECO:0007669"/>
    <property type="project" value="UniProtKB-ARBA"/>
</dbReference>
<evidence type="ECO:0000256" key="4">
    <source>
        <dbReference type="ARBA" id="ARBA00022729"/>
    </source>
</evidence>
<dbReference type="FunFam" id="3.80.10.10:FF:000041">
    <property type="entry name" value="LRR receptor-like serine/threonine-protein kinase ERECTA"/>
    <property type="match status" value="2"/>
</dbReference>
<dbReference type="InterPro" id="IPR013210">
    <property type="entry name" value="LRR_N_plant-typ"/>
</dbReference>
<dbReference type="PANTHER" id="PTHR48053:SF159">
    <property type="entry name" value="PROTEIN KINASE DOMAIN-CONTAINING PROTEIN"/>
    <property type="match status" value="1"/>
</dbReference>
<evidence type="ECO:0000256" key="9">
    <source>
        <dbReference type="ARBA" id="ARBA00023136"/>
    </source>
</evidence>
<dbReference type="PROSITE" id="PS51450">
    <property type="entry name" value="LRR"/>
    <property type="match status" value="3"/>
</dbReference>
<evidence type="ECO:0000256" key="2">
    <source>
        <dbReference type="ARBA" id="ARBA00022614"/>
    </source>
</evidence>
<dbReference type="SUPFAM" id="SSF52047">
    <property type="entry name" value="RNI-like"/>
    <property type="match status" value="1"/>
</dbReference>
<feature type="non-terminal residue" evidence="16">
    <location>
        <position position="1"/>
    </location>
</feature>
<gene>
    <name evidence="16" type="ORF">C3L33_22044</name>
</gene>
<dbReference type="InterPro" id="IPR051716">
    <property type="entry name" value="Plant_RL_S/T_kinase"/>
</dbReference>
<dbReference type="GO" id="GO:0051707">
    <property type="term" value="P:response to other organism"/>
    <property type="evidence" value="ECO:0007669"/>
    <property type="project" value="UniProtKB-ARBA"/>
</dbReference>
<dbReference type="Gene3D" id="1.10.510.10">
    <property type="entry name" value="Transferase(Phosphotransferase) domain 1"/>
    <property type="match status" value="1"/>
</dbReference>
<protein>
    <recommendedName>
        <fullName evidence="15">Protein kinase domain-containing protein</fullName>
    </recommendedName>
</protein>
<keyword evidence="8 13" id="KW-1133">Transmembrane helix</keyword>
<dbReference type="Pfam" id="PF00560">
    <property type="entry name" value="LRR_1"/>
    <property type="match status" value="8"/>
</dbReference>
<keyword evidence="6" id="KW-0547">Nucleotide-binding</keyword>
<reference evidence="16" key="1">
    <citation type="journal article" date="2019" name="Genome Biol. Evol.">
        <title>The Rhododendron genome and chromosomal organization provide insight into shared whole-genome duplications across the heath family (Ericaceae).</title>
        <authorList>
            <person name="Soza V.L."/>
            <person name="Lindsley D."/>
            <person name="Waalkes A."/>
            <person name="Ramage E."/>
            <person name="Patwardhan R.P."/>
            <person name="Burton J.N."/>
            <person name="Adey A."/>
            <person name="Kumar A."/>
            <person name="Qiu R."/>
            <person name="Shendure J."/>
            <person name="Hall B."/>
        </authorList>
    </citation>
    <scope>NUCLEOTIDE SEQUENCE</scope>
    <source>
        <strain evidence="16">RSF 1966-606</strain>
    </source>
</reference>
<dbReference type="PANTHER" id="PTHR48053">
    <property type="entry name" value="LEUCINE RICH REPEAT FAMILY PROTEIN, EXPRESSED"/>
    <property type="match status" value="1"/>
</dbReference>
<comment type="caution">
    <text evidence="16">The sequence shown here is derived from an EMBL/GenBank/DDBJ whole genome shotgun (WGS) entry which is preliminary data.</text>
</comment>
<dbReference type="GO" id="GO:0005524">
    <property type="term" value="F:ATP binding"/>
    <property type="evidence" value="ECO:0007669"/>
    <property type="project" value="UniProtKB-KW"/>
</dbReference>
<dbReference type="GO" id="GO:0004672">
    <property type="term" value="F:protein kinase activity"/>
    <property type="evidence" value="ECO:0007669"/>
    <property type="project" value="InterPro"/>
</dbReference>
<keyword evidence="9 13" id="KW-0472">Membrane</keyword>
<name>A0A6A4KPN8_9ERIC</name>
<dbReference type="InterPro" id="IPR001611">
    <property type="entry name" value="Leu-rich_rpt"/>
</dbReference>
<evidence type="ECO:0000256" key="7">
    <source>
        <dbReference type="ARBA" id="ARBA00022840"/>
    </source>
</evidence>
<dbReference type="GO" id="GO:0016020">
    <property type="term" value="C:membrane"/>
    <property type="evidence" value="ECO:0007669"/>
    <property type="project" value="UniProtKB-SubCell"/>
</dbReference>
<dbReference type="SMART" id="SM00369">
    <property type="entry name" value="LRR_TYP"/>
    <property type="match status" value="11"/>
</dbReference>
<dbReference type="InterPro" id="IPR001245">
    <property type="entry name" value="Ser-Thr/Tyr_kinase_cat_dom"/>
</dbReference>
<evidence type="ECO:0000313" key="16">
    <source>
        <dbReference type="EMBL" id="KAE9446014.1"/>
    </source>
</evidence>
<dbReference type="SMART" id="SM00365">
    <property type="entry name" value="LRR_SD22"/>
    <property type="match status" value="6"/>
</dbReference>
<dbReference type="InterPro" id="IPR011009">
    <property type="entry name" value="Kinase-like_dom_sf"/>
</dbReference>
<evidence type="ECO:0000256" key="14">
    <source>
        <dbReference type="SAM" id="SignalP"/>
    </source>
</evidence>
<keyword evidence="11" id="KW-0325">Glycoprotein</keyword>
<dbReference type="Gene3D" id="3.80.10.10">
    <property type="entry name" value="Ribonuclease Inhibitor"/>
    <property type="match status" value="4"/>
</dbReference>
<accession>A0A6A4KPN8</accession>
<dbReference type="FunFam" id="3.80.10.10:FF:000095">
    <property type="entry name" value="LRR receptor-like serine/threonine-protein kinase GSO1"/>
    <property type="match status" value="1"/>
</dbReference>
<organism evidence="16">
    <name type="scientific">Rhododendron williamsianum</name>
    <dbReference type="NCBI Taxonomy" id="262921"/>
    <lineage>
        <taxon>Eukaryota</taxon>
        <taxon>Viridiplantae</taxon>
        <taxon>Streptophyta</taxon>
        <taxon>Embryophyta</taxon>
        <taxon>Tracheophyta</taxon>
        <taxon>Spermatophyta</taxon>
        <taxon>Magnoliopsida</taxon>
        <taxon>eudicotyledons</taxon>
        <taxon>Gunneridae</taxon>
        <taxon>Pentapetalae</taxon>
        <taxon>asterids</taxon>
        <taxon>Ericales</taxon>
        <taxon>Ericaceae</taxon>
        <taxon>Ericoideae</taxon>
        <taxon>Rhodoreae</taxon>
        <taxon>Rhododendron</taxon>
    </lineage>
</organism>
<evidence type="ECO:0000256" key="1">
    <source>
        <dbReference type="ARBA" id="ARBA00004479"/>
    </source>
</evidence>
<dbReference type="SUPFAM" id="SSF56112">
    <property type="entry name" value="Protein kinase-like (PK-like)"/>
    <property type="match status" value="1"/>
</dbReference>
<feature type="compositionally biased region" description="Low complexity" evidence="12">
    <location>
        <begin position="658"/>
        <end position="672"/>
    </location>
</feature>
<evidence type="ECO:0000256" key="13">
    <source>
        <dbReference type="SAM" id="Phobius"/>
    </source>
</evidence>
<dbReference type="AlphaFoldDB" id="A0A6A4KPN8"/>
<dbReference type="EMBL" id="QEFC01003985">
    <property type="protein sequence ID" value="KAE9446014.1"/>
    <property type="molecule type" value="Genomic_DNA"/>
</dbReference>
<proteinExistence type="predicted"/>
<keyword evidence="10" id="KW-0675">Receptor</keyword>
<evidence type="ECO:0000256" key="5">
    <source>
        <dbReference type="ARBA" id="ARBA00022737"/>
    </source>
</evidence>
<dbReference type="OrthoDB" id="676979at2759"/>
<dbReference type="Pfam" id="PF07714">
    <property type="entry name" value="PK_Tyr_Ser-Thr"/>
    <property type="match status" value="1"/>
</dbReference>
<keyword evidence="2" id="KW-0433">Leucine-rich repeat</keyword>
<keyword evidence="3 13" id="KW-0812">Transmembrane</keyword>
<keyword evidence="7" id="KW-0067">ATP-binding</keyword>
<dbReference type="Pfam" id="PF08263">
    <property type="entry name" value="LRRNT_2"/>
    <property type="match status" value="1"/>
</dbReference>
<dbReference type="InterPro" id="IPR032675">
    <property type="entry name" value="LRR_dom_sf"/>
</dbReference>
<dbReference type="InterPro" id="IPR000719">
    <property type="entry name" value="Prot_kinase_dom"/>
</dbReference>
<feature type="region of interest" description="Disordered" evidence="12">
    <location>
        <begin position="649"/>
        <end position="672"/>
    </location>
</feature>
<dbReference type="FunFam" id="3.80.10.10:FF:000101">
    <property type="entry name" value="LRR receptor-like serine/threonine-protein kinase ERECTA"/>
    <property type="match status" value="1"/>
</dbReference>
<keyword evidence="4 14" id="KW-0732">Signal</keyword>
<feature type="signal peptide" evidence="14">
    <location>
        <begin position="1"/>
        <end position="30"/>
    </location>
</feature>
<feature type="chain" id="PRO_5025473740" description="Protein kinase domain-containing protein" evidence="14">
    <location>
        <begin position="31"/>
        <end position="951"/>
    </location>
</feature>
<evidence type="ECO:0000256" key="10">
    <source>
        <dbReference type="ARBA" id="ARBA00023170"/>
    </source>
</evidence>
<evidence type="ECO:0000256" key="12">
    <source>
        <dbReference type="SAM" id="MobiDB-lite"/>
    </source>
</evidence>
<feature type="transmembrane region" description="Helical" evidence="13">
    <location>
        <begin position="614"/>
        <end position="639"/>
    </location>
</feature>
<dbReference type="FunFam" id="3.30.200.20:FF:000404">
    <property type="entry name" value="Putative LRR receptor-like serine/threonine-protein kinase"/>
    <property type="match status" value="1"/>
</dbReference>
<evidence type="ECO:0000256" key="6">
    <source>
        <dbReference type="ARBA" id="ARBA00022741"/>
    </source>
</evidence>
<evidence type="ECO:0000256" key="3">
    <source>
        <dbReference type="ARBA" id="ARBA00022692"/>
    </source>
</evidence>
<feature type="domain" description="Protein kinase" evidence="15">
    <location>
        <begin position="698"/>
        <end position="951"/>
    </location>
</feature>
<dbReference type="PROSITE" id="PS50011">
    <property type="entry name" value="PROTEIN_KINASE_DOM"/>
    <property type="match status" value="1"/>
</dbReference>
<dbReference type="InterPro" id="IPR003591">
    <property type="entry name" value="Leu-rich_rpt_typical-subtyp"/>
</dbReference>
<dbReference type="PRINTS" id="PR00019">
    <property type="entry name" value="LEURICHRPT"/>
</dbReference>
<sequence>MQPPTSMAPSALFLLLLLLILHPLLSYAAAAENLTLTEIDALTSFKLSLHDPLGALSGWSPTTPSAPCDWHGVVCFNGTVTELRLPKLQLSGPISYQIANLRTLRKLSLRSNFFNGTIPASLSQCTLLHSIFLQYNSFSGHIPPAIGNLTGLQILNLAGNHFSGDIPMNLPNSLRYVDFSSNAFSHSGGFGELQKLQYLWLDHNLLDGPLPSALANCSSLVHLSADGNNLAGVLPAAIGALPNLQVVSLSNNNLSQSIPSSLFCNVSVYPPSIRIVQLVLLGIYGDWRRKSFFGEIPVFFSELRGLKTLSLGGNQFSGSIPSSFGNLTGLEVLNLSDNDLTGELPVEMMSLSNLTVLSLGGNKFSGEVLVDVGNLRQLTVLNLSGNGFSGSVPASLGDLYKLTTLDLSKQNLSGDLPFELSGLPNLQVMALQENMLSGLVPEGFSSSLGLRYLNLSSNDFSGPIPSTFGYLDSLVVFSLSNNHISGSIPPELGNCSSLEVLSLRSNSLSGQIPVDLSRLSHLKELDLGNNNLTGEIPEEISKCLSLTSLLLDSNHLSGDIPSSLSNLSNLTKLDLSANNLSGKIPANLTLLSNLVYFNVSQNNLEGKTSRRKKLILLIVLIASGVGLLALCCCYVFGLLRWRSRLKKGSTGEKKRSPARASSAAASGGRASSENGVPKLVMFNNKITLAETIEATRQFEEENVLSRTRYGLIFKACYHDGMVLSIRRLPDGSLDENMFRKEAEFLGKVKHRNLTVLRGYYAGAPDLRLLVYDYMPNGNLATLLQEASHQDGHVLNWPMRHLIALGLAADWPSCTHPQCLNWHTGLCRTRSTFNRGSFQRIDVYSFGIVLLELLTGKRPVMFTQDEDIVKWVKKQLQRGQISELLEPGLLELDPESSEWEEFLLGVKVGLLCTAPDPLDRPMMSDIVFMLEGCRVGPDMASSADPTSQPSPA</sequence>
<dbReference type="Pfam" id="PF13855">
    <property type="entry name" value="LRR_8"/>
    <property type="match status" value="3"/>
</dbReference>
<evidence type="ECO:0000256" key="11">
    <source>
        <dbReference type="ARBA" id="ARBA00023180"/>
    </source>
</evidence>